<dbReference type="PANTHER" id="PTHR38445">
    <property type="entry name" value="HTH-TYPE TRANSCRIPTIONAL REPRESSOR YTRA"/>
    <property type="match status" value="1"/>
</dbReference>
<dbReference type="OrthoDB" id="362473at2"/>
<organism evidence="5 6">
    <name type="scientific">Paenibacillus herberti</name>
    <dbReference type="NCBI Taxonomy" id="1619309"/>
    <lineage>
        <taxon>Bacteria</taxon>
        <taxon>Bacillati</taxon>
        <taxon>Bacillota</taxon>
        <taxon>Bacilli</taxon>
        <taxon>Bacillales</taxon>
        <taxon>Paenibacillaceae</taxon>
        <taxon>Paenibacillus</taxon>
    </lineage>
</organism>
<keyword evidence="6" id="KW-1185">Reference proteome</keyword>
<dbReference type="SUPFAM" id="SSF46785">
    <property type="entry name" value="Winged helix' DNA-binding domain"/>
    <property type="match status" value="1"/>
</dbReference>
<feature type="domain" description="HTH gntR-type" evidence="4">
    <location>
        <begin position="11"/>
        <end position="79"/>
    </location>
</feature>
<dbReference type="InterPro" id="IPR036388">
    <property type="entry name" value="WH-like_DNA-bd_sf"/>
</dbReference>
<keyword evidence="3" id="KW-0804">Transcription</keyword>
<dbReference type="PANTHER" id="PTHR38445:SF7">
    <property type="entry name" value="GNTR-FAMILY TRANSCRIPTIONAL REGULATOR"/>
    <property type="match status" value="1"/>
</dbReference>
<gene>
    <name evidence="5" type="ORF">CGZ75_10425</name>
</gene>
<dbReference type="CDD" id="cd07377">
    <property type="entry name" value="WHTH_GntR"/>
    <property type="match status" value="1"/>
</dbReference>
<sequence length="124" mass="13936">MNIIIQHSSMVPIYEQIIDQFRGQIIKNKLIENDPLPSVRSLAKELNVSALTVKKAYDVLETSGLIVTVHGKGSFVAKLNPEIEKEHQQKEIQTGIESIVKKARHYGISNDDLLGLFKLLLEES</sequence>
<evidence type="ECO:0000256" key="2">
    <source>
        <dbReference type="ARBA" id="ARBA00023125"/>
    </source>
</evidence>
<dbReference type="Pfam" id="PF00392">
    <property type="entry name" value="GntR"/>
    <property type="match status" value="1"/>
</dbReference>
<dbReference type="InterPro" id="IPR000524">
    <property type="entry name" value="Tscrpt_reg_HTH_GntR"/>
</dbReference>
<dbReference type="AlphaFoldDB" id="A0A229P4I9"/>
<protein>
    <submittedName>
        <fullName evidence="5">GntR family transcriptional regulator</fullName>
    </submittedName>
</protein>
<dbReference type="RefSeq" id="WP_089524097.1">
    <property type="nucleotide sequence ID" value="NZ_NMUQ01000001.1"/>
</dbReference>
<dbReference type="SMART" id="SM00345">
    <property type="entry name" value="HTH_GNTR"/>
    <property type="match status" value="1"/>
</dbReference>
<keyword evidence="2" id="KW-0238">DNA-binding</keyword>
<reference evidence="5 6" key="1">
    <citation type="submission" date="2017-07" db="EMBL/GenBank/DDBJ databases">
        <title>Paenibacillus herberti R33 genome sequencing and assembly.</title>
        <authorList>
            <person name="Su W."/>
        </authorList>
    </citation>
    <scope>NUCLEOTIDE SEQUENCE [LARGE SCALE GENOMIC DNA]</scope>
    <source>
        <strain evidence="5 6">R33</strain>
    </source>
</reference>
<dbReference type="Proteomes" id="UP000215145">
    <property type="component" value="Unassembled WGS sequence"/>
</dbReference>
<keyword evidence="1" id="KW-0805">Transcription regulation</keyword>
<evidence type="ECO:0000256" key="1">
    <source>
        <dbReference type="ARBA" id="ARBA00023015"/>
    </source>
</evidence>
<proteinExistence type="predicted"/>
<comment type="caution">
    <text evidence="5">The sequence shown here is derived from an EMBL/GenBank/DDBJ whole genome shotgun (WGS) entry which is preliminary data.</text>
</comment>
<accession>A0A229P4I9</accession>
<name>A0A229P4I9_9BACL</name>
<dbReference type="PRINTS" id="PR00035">
    <property type="entry name" value="HTHGNTR"/>
</dbReference>
<dbReference type="EMBL" id="NMUQ01000001">
    <property type="protein sequence ID" value="OXM17020.1"/>
    <property type="molecule type" value="Genomic_DNA"/>
</dbReference>
<evidence type="ECO:0000313" key="6">
    <source>
        <dbReference type="Proteomes" id="UP000215145"/>
    </source>
</evidence>
<dbReference type="InterPro" id="IPR036390">
    <property type="entry name" value="WH_DNA-bd_sf"/>
</dbReference>
<evidence type="ECO:0000256" key="3">
    <source>
        <dbReference type="ARBA" id="ARBA00023163"/>
    </source>
</evidence>
<dbReference type="GO" id="GO:0003700">
    <property type="term" value="F:DNA-binding transcription factor activity"/>
    <property type="evidence" value="ECO:0007669"/>
    <property type="project" value="InterPro"/>
</dbReference>
<dbReference type="Gene3D" id="1.10.10.10">
    <property type="entry name" value="Winged helix-like DNA-binding domain superfamily/Winged helix DNA-binding domain"/>
    <property type="match status" value="1"/>
</dbReference>
<dbReference type="GO" id="GO:0003677">
    <property type="term" value="F:DNA binding"/>
    <property type="evidence" value="ECO:0007669"/>
    <property type="project" value="UniProtKB-KW"/>
</dbReference>
<evidence type="ECO:0000259" key="4">
    <source>
        <dbReference type="PROSITE" id="PS50949"/>
    </source>
</evidence>
<dbReference type="PROSITE" id="PS50949">
    <property type="entry name" value="HTH_GNTR"/>
    <property type="match status" value="1"/>
</dbReference>
<evidence type="ECO:0000313" key="5">
    <source>
        <dbReference type="EMBL" id="OXM17020.1"/>
    </source>
</evidence>